<reference evidence="1" key="2">
    <citation type="submission" date="2018-03" db="EMBL/GenBank/DDBJ databases">
        <title>The Triticum urartu genome reveals the dynamic nature of wheat genome evolution.</title>
        <authorList>
            <person name="Ling H."/>
            <person name="Ma B."/>
            <person name="Shi X."/>
            <person name="Liu H."/>
            <person name="Dong L."/>
            <person name="Sun H."/>
            <person name="Cao Y."/>
            <person name="Gao Q."/>
            <person name="Zheng S."/>
            <person name="Li Y."/>
            <person name="Yu Y."/>
            <person name="Du H."/>
            <person name="Qi M."/>
            <person name="Li Y."/>
            <person name="Yu H."/>
            <person name="Cui Y."/>
            <person name="Wang N."/>
            <person name="Chen C."/>
            <person name="Wu H."/>
            <person name="Zhao Y."/>
            <person name="Zhang J."/>
            <person name="Li Y."/>
            <person name="Zhou W."/>
            <person name="Zhang B."/>
            <person name="Hu W."/>
            <person name="Eijk M."/>
            <person name="Tang J."/>
            <person name="Witsenboer H."/>
            <person name="Zhao S."/>
            <person name="Li Z."/>
            <person name="Zhang A."/>
            <person name="Wang D."/>
            <person name="Liang C."/>
        </authorList>
    </citation>
    <scope>NUCLEOTIDE SEQUENCE [LARGE SCALE GENOMIC DNA]</scope>
    <source>
        <strain evidence="1">cv. G1812</strain>
    </source>
</reference>
<dbReference type="EnsemblPlants" id="TuG1812G0700000592.01.T01">
    <property type="protein sequence ID" value="TuG1812G0700000592.01.T01"/>
    <property type="gene ID" value="TuG1812G0700000592.01"/>
</dbReference>
<dbReference type="AlphaFoldDB" id="A0A8R7UZX1"/>
<dbReference type="Gramene" id="TuG1812G0700000592.01.T01">
    <property type="protein sequence ID" value="TuG1812G0700000592.01.T01"/>
    <property type="gene ID" value="TuG1812G0700000592.01"/>
</dbReference>
<reference evidence="2" key="1">
    <citation type="journal article" date="2013" name="Nature">
        <title>Draft genome of the wheat A-genome progenitor Triticum urartu.</title>
        <authorList>
            <person name="Ling H.Q."/>
            <person name="Zhao S."/>
            <person name="Liu D."/>
            <person name="Wang J."/>
            <person name="Sun H."/>
            <person name="Zhang C."/>
            <person name="Fan H."/>
            <person name="Li D."/>
            <person name="Dong L."/>
            <person name="Tao Y."/>
            <person name="Gao C."/>
            <person name="Wu H."/>
            <person name="Li Y."/>
            <person name="Cui Y."/>
            <person name="Guo X."/>
            <person name="Zheng S."/>
            <person name="Wang B."/>
            <person name="Yu K."/>
            <person name="Liang Q."/>
            <person name="Yang W."/>
            <person name="Lou X."/>
            <person name="Chen J."/>
            <person name="Feng M."/>
            <person name="Jian J."/>
            <person name="Zhang X."/>
            <person name="Luo G."/>
            <person name="Jiang Y."/>
            <person name="Liu J."/>
            <person name="Wang Z."/>
            <person name="Sha Y."/>
            <person name="Zhang B."/>
            <person name="Wu H."/>
            <person name="Tang D."/>
            <person name="Shen Q."/>
            <person name="Xue P."/>
            <person name="Zou S."/>
            <person name="Wang X."/>
            <person name="Liu X."/>
            <person name="Wang F."/>
            <person name="Yang Y."/>
            <person name="An X."/>
            <person name="Dong Z."/>
            <person name="Zhang K."/>
            <person name="Zhang X."/>
            <person name="Luo M.C."/>
            <person name="Dvorak J."/>
            <person name="Tong Y."/>
            <person name="Wang J."/>
            <person name="Yang H."/>
            <person name="Li Z."/>
            <person name="Wang D."/>
            <person name="Zhang A."/>
            <person name="Wang J."/>
        </authorList>
    </citation>
    <scope>NUCLEOTIDE SEQUENCE</scope>
    <source>
        <strain evidence="2">cv. G1812</strain>
    </source>
</reference>
<keyword evidence="2" id="KW-1185">Reference proteome</keyword>
<evidence type="ECO:0000313" key="1">
    <source>
        <dbReference type="EnsemblPlants" id="TuG1812G0700000592.01.T01"/>
    </source>
</evidence>
<accession>A0A8R7UZX1</accession>
<reference evidence="1" key="3">
    <citation type="submission" date="2022-06" db="UniProtKB">
        <authorList>
            <consortium name="EnsemblPlants"/>
        </authorList>
    </citation>
    <scope>IDENTIFICATION</scope>
</reference>
<name>A0A8R7UZX1_TRIUA</name>
<proteinExistence type="predicted"/>
<organism evidence="1 2">
    <name type="scientific">Triticum urartu</name>
    <name type="common">Red wild einkorn</name>
    <name type="synonym">Crithodium urartu</name>
    <dbReference type="NCBI Taxonomy" id="4572"/>
    <lineage>
        <taxon>Eukaryota</taxon>
        <taxon>Viridiplantae</taxon>
        <taxon>Streptophyta</taxon>
        <taxon>Embryophyta</taxon>
        <taxon>Tracheophyta</taxon>
        <taxon>Spermatophyta</taxon>
        <taxon>Magnoliopsida</taxon>
        <taxon>Liliopsida</taxon>
        <taxon>Poales</taxon>
        <taxon>Poaceae</taxon>
        <taxon>BOP clade</taxon>
        <taxon>Pooideae</taxon>
        <taxon>Triticodae</taxon>
        <taxon>Triticeae</taxon>
        <taxon>Triticinae</taxon>
        <taxon>Triticum</taxon>
    </lineage>
</organism>
<dbReference type="Proteomes" id="UP000015106">
    <property type="component" value="Chromosome 7"/>
</dbReference>
<sequence length="73" mass="8127">AAKPARARVVRGCSLQAARRPARCHLLFIDAILVRRTRFQGYRTRKGVLPRPTRLAMSAIEDVLMGGSDQPII</sequence>
<protein>
    <submittedName>
        <fullName evidence="1">Uncharacterized protein</fullName>
    </submittedName>
</protein>
<evidence type="ECO:0000313" key="2">
    <source>
        <dbReference type="Proteomes" id="UP000015106"/>
    </source>
</evidence>